<protein>
    <submittedName>
        <fullName evidence="1">Uncharacterized protein</fullName>
    </submittedName>
</protein>
<accession>A0ACB8A4Y6</accession>
<sequence>MLASRPAAFVCLTLVSLVAAKCKKISTPPQPGFLDKTFTFLDSNPRYNLYLYKGDDCTGEALKHKWKDGDSKCINLPKGWNDKVRSIEGGLADYIQMTMYKDADCKNEYGVRVGPFFIPDMQKGKTCDAFEVYPEGDFLSLKQRTGDIRKMSSYRMDWRVPPTNFYGDIIYDEVTYCVDHLATL</sequence>
<proteinExistence type="predicted"/>
<name>A0ACB8A4Y6_9AGAM</name>
<reference evidence="1" key="1">
    <citation type="journal article" date="2021" name="New Phytol.">
        <title>Evolutionary innovations through gain and loss of genes in the ectomycorrhizal Boletales.</title>
        <authorList>
            <person name="Wu G."/>
            <person name="Miyauchi S."/>
            <person name="Morin E."/>
            <person name="Kuo A."/>
            <person name="Drula E."/>
            <person name="Varga T."/>
            <person name="Kohler A."/>
            <person name="Feng B."/>
            <person name="Cao Y."/>
            <person name="Lipzen A."/>
            <person name="Daum C."/>
            <person name="Hundley H."/>
            <person name="Pangilinan J."/>
            <person name="Johnson J."/>
            <person name="Barry K."/>
            <person name="LaButti K."/>
            <person name="Ng V."/>
            <person name="Ahrendt S."/>
            <person name="Min B."/>
            <person name="Choi I.G."/>
            <person name="Park H."/>
            <person name="Plett J.M."/>
            <person name="Magnuson J."/>
            <person name="Spatafora J.W."/>
            <person name="Nagy L.G."/>
            <person name="Henrissat B."/>
            <person name="Grigoriev I.V."/>
            <person name="Yang Z.L."/>
            <person name="Xu J."/>
            <person name="Martin F.M."/>
        </authorList>
    </citation>
    <scope>NUCLEOTIDE SEQUENCE</scope>
    <source>
        <strain evidence="1">ATCC 28755</strain>
    </source>
</reference>
<keyword evidence="2" id="KW-1185">Reference proteome</keyword>
<comment type="caution">
    <text evidence="1">The sequence shown here is derived from an EMBL/GenBank/DDBJ whole genome shotgun (WGS) entry which is preliminary data.</text>
</comment>
<evidence type="ECO:0000313" key="2">
    <source>
        <dbReference type="Proteomes" id="UP000790377"/>
    </source>
</evidence>
<evidence type="ECO:0000313" key="1">
    <source>
        <dbReference type="EMBL" id="KAH7908118.1"/>
    </source>
</evidence>
<organism evidence="1 2">
    <name type="scientific">Hygrophoropsis aurantiaca</name>
    <dbReference type="NCBI Taxonomy" id="72124"/>
    <lineage>
        <taxon>Eukaryota</taxon>
        <taxon>Fungi</taxon>
        <taxon>Dikarya</taxon>
        <taxon>Basidiomycota</taxon>
        <taxon>Agaricomycotina</taxon>
        <taxon>Agaricomycetes</taxon>
        <taxon>Agaricomycetidae</taxon>
        <taxon>Boletales</taxon>
        <taxon>Coniophorineae</taxon>
        <taxon>Hygrophoropsidaceae</taxon>
        <taxon>Hygrophoropsis</taxon>
    </lineage>
</organism>
<dbReference type="Proteomes" id="UP000790377">
    <property type="component" value="Unassembled WGS sequence"/>
</dbReference>
<dbReference type="EMBL" id="MU267845">
    <property type="protein sequence ID" value="KAH7908118.1"/>
    <property type="molecule type" value="Genomic_DNA"/>
</dbReference>
<gene>
    <name evidence="1" type="ORF">BJ138DRAFT_397597</name>
</gene>